<evidence type="ECO:0000313" key="1">
    <source>
        <dbReference type="EMBL" id="PWN98434.1"/>
    </source>
</evidence>
<dbReference type="RefSeq" id="XP_025598713.1">
    <property type="nucleotide sequence ID" value="XM_025739755.1"/>
</dbReference>
<evidence type="ECO:0000313" key="2">
    <source>
        <dbReference type="Proteomes" id="UP000245946"/>
    </source>
</evidence>
<reference evidence="1 2" key="1">
    <citation type="journal article" date="2018" name="Mol. Biol. Evol.">
        <title>Broad Genomic Sampling Reveals a Smut Pathogenic Ancestry of the Fungal Clade Ustilaginomycotina.</title>
        <authorList>
            <person name="Kijpornyongpan T."/>
            <person name="Mondo S.J."/>
            <person name="Barry K."/>
            <person name="Sandor L."/>
            <person name="Lee J."/>
            <person name="Lipzen A."/>
            <person name="Pangilinan J."/>
            <person name="LaButti K."/>
            <person name="Hainaut M."/>
            <person name="Henrissat B."/>
            <person name="Grigoriev I.V."/>
            <person name="Spatafora J.W."/>
            <person name="Aime M.C."/>
        </authorList>
    </citation>
    <scope>NUCLEOTIDE SEQUENCE [LARGE SCALE GENOMIC DNA]</scope>
    <source>
        <strain evidence="1 2">MCA 4186</strain>
    </source>
</reference>
<dbReference type="GeneID" id="37267301"/>
<protein>
    <submittedName>
        <fullName evidence="1">Uncharacterized protein</fullName>
    </submittedName>
</protein>
<proteinExistence type="predicted"/>
<name>A0A316ZBM6_9BASI</name>
<sequence>MPFGRLRQHAAAGGAARACGSAWLRASVFSQGAPLLVALLRWCCGDYRSGSGSGVAQGWRPATARYVQVAGAQATGDGGGRPGVLRLRWTRRTAAGRPLRCFDSAAGRVLQPTSAPACAAAAEHRCGEERHMRDALAVSAPWLGARRTARRASSRRVSIGARRSGPLDVVDAWRGARQQQRPAGSANKHLHPAALCCRLQLPGGCCALVLPAAAAQPLKFWSGTATASSAPPCGLASPCCFRFGADGAASLALLGLAIAAHVPCTARRTLRGAARSR</sequence>
<dbReference type="EMBL" id="KZ819291">
    <property type="protein sequence ID" value="PWN98434.1"/>
    <property type="molecule type" value="Genomic_DNA"/>
</dbReference>
<dbReference type="AlphaFoldDB" id="A0A316ZBM6"/>
<organism evidence="1 2">
    <name type="scientific">Tilletiopsis washingtonensis</name>
    <dbReference type="NCBI Taxonomy" id="58919"/>
    <lineage>
        <taxon>Eukaryota</taxon>
        <taxon>Fungi</taxon>
        <taxon>Dikarya</taxon>
        <taxon>Basidiomycota</taxon>
        <taxon>Ustilaginomycotina</taxon>
        <taxon>Exobasidiomycetes</taxon>
        <taxon>Entylomatales</taxon>
        <taxon>Entylomatales incertae sedis</taxon>
        <taxon>Tilletiopsis</taxon>
    </lineage>
</organism>
<keyword evidence="2" id="KW-1185">Reference proteome</keyword>
<gene>
    <name evidence="1" type="ORF">FA09DRAFT_264044</name>
</gene>
<dbReference type="Proteomes" id="UP000245946">
    <property type="component" value="Unassembled WGS sequence"/>
</dbReference>
<accession>A0A316ZBM6</accession>